<comment type="pathway">
    <text evidence="10 11">Cell wall biogenesis; peptidoglycan biosynthesis.</text>
</comment>
<evidence type="ECO:0000256" key="2">
    <source>
        <dbReference type="ARBA" id="ARBA00022598"/>
    </source>
</evidence>
<protein>
    <recommendedName>
        <fullName evidence="10 11">UDP-N-acetylmuramoyl-tripeptide--D-alanyl-D-alanine ligase</fullName>
        <ecNumber evidence="10 11">6.3.2.10</ecNumber>
    </recommendedName>
    <alternativeName>
        <fullName evidence="10">D-alanyl-D-alanine-adding enzyme</fullName>
    </alternativeName>
</protein>
<dbReference type="Gene3D" id="3.40.1390.10">
    <property type="entry name" value="MurE/MurF, N-terminal domain"/>
    <property type="match status" value="1"/>
</dbReference>
<dbReference type="SUPFAM" id="SSF53623">
    <property type="entry name" value="MurD-like peptide ligases, catalytic domain"/>
    <property type="match status" value="1"/>
</dbReference>
<keyword evidence="1 10" id="KW-0963">Cytoplasm</keyword>
<evidence type="ECO:0000256" key="3">
    <source>
        <dbReference type="ARBA" id="ARBA00022618"/>
    </source>
</evidence>
<evidence type="ECO:0000256" key="5">
    <source>
        <dbReference type="ARBA" id="ARBA00022840"/>
    </source>
</evidence>
<comment type="subcellular location">
    <subcellularLocation>
        <location evidence="10 11">Cytoplasm</location>
    </subcellularLocation>
</comment>
<dbReference type="InterPro" id="IPR004101">
    <property type="entry name" value="Mur_ligase_C"/>
</dbReference>
<evidence type="ECO:0000256" key="7">
    <source>
        <dbReference type="ARBA" id="ARBA00022984"/>
    </source>
</evidence>
<evidence type="ECO:0000256" key="10">
    <source>
        <dbReference type="HAMAP-Rule" id="MF_02019"/>
    </source>
</evidence>
<dbReference type="EMBL" id="JBJUVG010000011">
    <property type="protein sequence ID" value="MFM9414214.1"/>
    <property type="molecule type" value="Genomic_DNA"/>
</dbReference>
<dbReference type="GO" id="GO:0047480">
    <property type="term" value="F:UDP-N-acetylmuramoyl-tripeptide-D-alanyl-D-alanine ligase activity"/>
    <property type="evidence" value="ECO:0007669"/>
    <property type="project" value="UniProtKB-EC"/>
</dbReference>
<evidence type="ECO:0000313" key="16">
    <source>
        <dbReference type="Proteomes" id="UP001631949"/>
    </source>
</evidence>
<comment type="catalytic activity">
    <reaction evidence="10 11">
        <text>D-alanyl-D-alanine + UDP-N-acetyl-alpha-D-muramoyl-L-alanyl-gamma-D-glutamyl-meso-2,6-diaminopimelate + ATP = UDP-N-acetyl-alpha-D-muramoyl-L-alanyl-gamma-D-glutamyl-meso-2,6-diaminopimeloyl-D-alanyl-D-alanine + ADP + phosphate + H(+)</text>
        <dbReference type="Rhea" id="RHEA:28374"/>
        <dbReference type="ChEBI" id="CHEBI:15378"/>
        <dbReference type="ChEBI" id="CHEBI:30616"/>
        <dbReference type="ChEBI" id="CHEBI:43474"/>
        <dbReference type="ChEBI" id="CHEBI:57822"/>
        <dbReference type="ChEBI" id="CHEBI:61386"/>
        <dbReference type="ChEBI" id="CHEBI:83905"/>
        <dbReference type="ChEBI" id="CHEBI:456216"/>
        <dbReference type="EC" id="6.3.2.10"/>
    </reaction>
</comment>
<dbReference type="HAMAP" id="MF_02019">
    <property type="entry name" value="MurF"/>
    <property type="match status" value="1"/>
</dbReference>
<dbReference type="Proteomes" id="UP001631949">
    <property type="component" value="Unassembled WGS sequence"/>
</dbReference>
<dbReference type="NCBIfam" id="TIGR01143">
    <property type="entry name" value="murF"/>
    <property type="match status" value="1"/>
</dbReference>
<gene>
    <name evidence="10 15" type="primary">murF</name>
    <name evidence="15" type="ORF">ACKQTC_07515</name>
</gene>
<name>A0ABW9H020_9FIRM</name>
<feature type="binding site" evidence="10">
    <location>
        <begin position="108"/>
        <end position="114"/>
    </location>
    <ligand>
        <name>ATP</name>
        <dbReference type="ChEBI" id="CHEBI:30616"/>
    </ligand>
</feature>
<dbReference type="PANTHER" id="PTHR43024:SF1">
    <property type="entry name" value="UDP-N-ACETYLMURAMOYL-TRIPEPTIDE--D-ALANYL-D-ALANINE LIGASE"/>
    <property type="match status" value="1"/>
</dbReference>
<keyword evidence="9 10" id="KW-0961">Cell wall biogenesis/degradation</keyword>
<keyword evidence="7 10" id="KW-0573">Peptidoglycan synthesis</keyword>
<dbReference type="InterPro" id="IPR051046">
    <property type="entry name" value="MurCDEF_CellWall_CoF430Synth"/>
</dbReference>
<dbReference type="InterPro" id="IPR035911">
    <property type="entry name" value="MurE/MurF_N"/>
</dbReference>
<keyword evidence="8 10" id="KW-0131">Cell cycle</keyword>
<dbReference type="Pfam" id="PF08245">
    <property type="entry name" value="Mur_ligase_M"/>
    <property type="match status" value="1"/>
</dbReference>
<evidence type="ECO:0000256" key="4">
    <source>
        <dbReference type="ARBA" id="ARBA00022741"/>
    </source>
</evidence>
<dbReference type="Gene3D" id="3.90.190.20">
    <property type="entry name" value="Mur ligase, C-terminal domain"/>
    <property type="match status" value="1"/>
</dbReference>
<dbReference type="InterPro" id="IPR036565">
    <property type="entry name" value="Mur-like_cat_sf"/>
</dbReference>
<dbReference type="Gene3D" id="3.40.1190.10">
    <property type="entry name" value="Mur-like, catalytic domain"/>
    <property type="match status" value="1"/>
</dbReference>
<dbReference type="SUPFAM" id="SSF63418">
    <property type="entry name" value="MurE/MurF N-terminal domain"/>
    <property type="match status" value="1"/>
</dbReference>
<comment type="function">
    <text evidence="10 11">Involved in cell wall formation. Catalyzes the final step in the synthesis of UDP-N-acetylmuramoyl-pentapeptide, the precursor of murein.</text>
</comment>
<keyword evidence="3 10" id="KW-0132">Cell division</keyword>
<evidence type="ECO:0000259" key="14">
    <source>
        <dbReference type="Pfam" id="PF08245"/>
    </source>
</evidence>
<dbReference type="InterPro" id="IPR000713">
    <property type="entry name" value="Mur_ligase_N"/>
</dbReference>
<keyword evidence="6 10" id="KW-0133">Cell shape</keyword>
<dbReference type="SUPFAM" id="SSF53244">
    <property type="entry name" value="MurD-like peptide ligases, peptide-binding domain"/>
    <property type="match status" value="1"/>
</dbReference>
<reference evidence="15 16" key="1">
    <citation type="journal article" date="2016" name="Int. J. Syst. Evol. Microbiol.">
        <title>Peptococcus simiae sp. nov., isolated from rhesus macaque faeces and emended description of the genus Peptococcus.</title>
        <authorList>
            <person name="Shkoporov A.N."/>
            <person name="Efimov B.A."/>
            <person name="Kondova I."/>
            <person name="Ouwerling B."/>
            <person name="Chaplin A.V."/>
            <person name="Shcherbakova V.A."/>
            <person name="Langermans J.A.M."/>
        </authorList>
    </citation>
    <scope>NUCLEOTIDE SEQUENCE [LARGE SCALE GENOMIC DNA]</scope>
    <source>
        <strain evidence="15 16">M108</strain>
    </source>
</reference>
<accession>A0ABW9H020</accession>
<evidence type="ECO:0000259" key="12">
    <source>
        <dbReference type="Pfam" id="PF01225"/>
    </source>
</evidence>
<feature type="domain" description="Mur ligase central" evidence="14">
    <location>
        <begin position="106"/>
        <end position="295"/>
    </location>
</feature>
<comment type="caution">
    <text evidence="15">The sequence shown here is derived from an EMBL/GenBank/DDBJ whole genome shotgun (WGS) entry which is preliminary data.</text>
</comment>
<evidence type="ECO:0000256" key="9">
    <source>
        <dbReference type="ARBA" id="ARBA00023316"/>
    </source>
</evidence>
<dbReference type="InterPro" id="IPR013221">
    <property type="entry name" value="Mur_ligase_cen"/>
</dbReference>
<evidence type="ECO:0000256" key="8">
    <source>
        <dbReference type="ARBA" id="ARBA00023306"/>
    </source>
</evidence>
<keyword evidence="16" id="KW-1185">Reference proteome</keyword>
<evidence type="ECO:0000259" key="13">
    <source>
        <dbReference type="Pfam" id="PF02875"/>
    </source>
</evidence>
<feature type="domain" description="Mur ligase C-terminal" evidence="13">
    <location>
        <begin position="319"/>
        <end position="442"/>
    </location>
</feature>
<sequence>MYQLDTDQLAHALGYPHKGEAKIPARVVFDSREVCPGDLFVAIQGDRVNGADYIPTALEKGAIGYVAGAQYDHPGVAHIVAEDGLAFMQALGRFMRIRFQGPVIAVTGSQGKTSCKDLLTHVLRQDHQVVVTHENQNNELGLPMTLTRLTEETEILIVEMGMSGFGEIAFLANIAWPTHALITNIGIVHAEILGSQAGIARAKSELFPYVPQNGTIAVRAADQDLLAPYLKETAASFLWTGLEAEANTRYSARDLDLDTDHSRFRFCGPEGTFPVDLPYAGQHQVENALLVIATALALGEKPETIQKGLAGAAPLSSNRMEQVVSGQRLILNDSYNANPASVQATLKVLAGYKDRPRWACIGNMYELGPYEKTGHAAVGETFAALALEKLICVGDLTKDTAQAAIAAGLPAEAVVTVQDSAEALAYLQAHLPADAVLLVKGSHSMHMDTIVGGLI</sequence>
<keyword evidence="5 10" id="KW-0067">ATP-binding</keyword>
<evidence type="ECO:0000256" key="11">
    <source>
        <dbReference type="RuleBase" id="RU004136"/>
    </source>
</evidence>
<keyword evidence="4 10" id="KW-0547">Nucleotide-binding</keyword>
<dbReference type="Pfam" id="PF01225">
    <property type="entry name" value="Mur_ligase"/>
    <property type="match status" value="1"/>
</dbReference>
<dbReference type="RefSeq" id="WP_408977828.1">
    <property type="nucleotide sequence ID" value="NZ_JBJUVG010000011.1"/>
</dbReference>
<dbReference type="Pfam" id="PF02875">
    <property type="entry name" value="Mur_ligase_C"/>
    <property type="match status" value="1"/>
</dbReference>
<evidence type="ECO:0000256" key="6">
    <source>
        <dbReference type="ARBA" id="ARBA00022960"/>
    </source>
</evidence>
<evidence type="ECO:0000313" key="15">
    <source>
        <dbReference type="EMBL" id="MFM9414214.1"/>
    </source>
</evidence>
<dbReference type="EC" id="6.3.2.10" evidence="10 11"/>
<organism evidence="15 16">
    <name type="scientific">Peptococcus simiae</name>
    <dbReference type="NCBI Taxonomy" id="1643805"/>
    <lineage>
        <taxon>Bacteria</taxon>
        <taxon>Bacillati</taxon>
        <taxon>Bacillota</taxon>
        <taxon>Clostridia</taxon>
        <taxon>Eubacteriales</taxon>
        <taxon>Peptococcaceae</taxon>
        <taxon>Peptococcus</taxon>
    </lineage>
</organism>
<dbReference type="InterPro" id="IPR005863">
    <property type="entry name" value="UDP-N-AcMur_synth"/>
</dbReference>
<evidence type="ECO:0000256" key="1">
    <source>
        <dbReference type="ARBA" id="ARBA00022490"/>
    </source>
</evidence>
<dbReference type="InterPro" id="IPR036615">
    <property type="entry name" value="Mur_ligase_C_dom_sf"/>
</dbReference>
<comment type="similarity">
    <text evidence="10">Belongs to the MurCDEF family. MurF subfamily.</text>
</comment>
<keyword evidence="2 10" id="KW-0436">Ligase</keyword>
<feature type="domain" description="Mur ligase N-terminal catalytic" evidence="12">
    <location>
        <begin position="28"/>
        <end position="69"/>
    </location>
</feature>
<proteinExistence type="inferred from homology"/>
<dbReference type="PANTHER" id="PTHR43024">
    <property type="entry name" value="UDP-N-ACETYLMURAMOYL-TRIPEPTIDE--D-ALANYL-D-ALANINE LIGASE"/>
    <property type="match status" value="1"/>
</dbReference>